<reference evidence="9" key="1">
    <citation type="submission" date="2024-07" db="EMBL/GenBank/DDBJ databases">
        <authorList>
            <person name="Li J."/>
            <person name="Wei H."/>
            <person name="Ma J."/>
        </authorList>
    </citation>
    <scope>NUCLEOTIDE SEQUENCE</scope>
    <source>
        <strain evidence="9">AMU7</strain>
    </source>
</reference>
<dbReference type="GO" id="GO:0055085">
    <property type="term" value="P:transmembrane transport"/>
    <property type="evidence" value="ECO:0007669"/>
    <property type="project" value="InterPro"/>
</dbReference>
<feature type="transmembrane region" description="Helical" evidence="7">
    <location>
        <begin position="36"/>
        <end position="58"/>
    </location>
</feature>
<evidence type="ECO:0000256" key="7">
    <source>
        <dbReference type="RuleBase" id="RU363032"/>
    </source>
</evidence>
<comment type="subcellular location">
    <subcellularLocation>
        <location evidence="1 7">Cell membrane</location>
        <topology evidence="1 7">Multi-pass membrane protein</topology>
    </subcellularLocation>
</comment>
<dbReference type="EMBL" id="CP165735">
    <property type="protein sequence ID" value="XDV71788.1"/>
    <property type="molecule type" value="Genomic_DNA"/>
</dbReference>
<feature type="transmembrane region" description="Helical" evidence="7">
    <location>
        <begin position="171"/>
        <end position="191"/>
    </location>
</feature>
<feature type="domain" description="ABC transmembrane type-1" evidence="8">
    <location>
        <begin position="32"/>
        <end position="244"/>
    </location>
</feature>
<dbReference type="CDD" id="cd06261">
    <property type="entry name" value="TM_PBP2"/>
    <property type="match status" value="1"/>
</dbReference>
<dbReference type="Pfam" id="PF00528">
    <property type="entry name" value="BPD_transp_1"/>
    <property type="match status" value="1"/>
</dbReference>
<gene>
    <name evidence="9" type="ORF">ABQM86_00925</name>
</gene>
<evidence type="ECO:0000256" key="4">
    <source>
        <dbReference type="ARBA" id="ARBA00022692"/>
    </source>
</evidence>
<keyword evidence="5 7" id="KW-1133">Transmembrane helix</keyword>
<keyword evidence="6 7" id="KW-0472">Membrane</keyword>
<evidence type="ECO:0000259" key="8">
    <source>
        <dbReference type="PROSITE" id="PS50928"/>
    </source>
</evidence>
<accession>A0AB39YPI3</accession>
<name>A0AB39YPI3_9MICC</name>
<dbReference type="RefSeq" id="WP_337340153.1">
    <property type="nucleotide sequence ID" value="NZ_CP165735.1"/>
</dbReference>
<dbReference type="PANTHER" id="PTHR30193">
    <property type="entry name" value="ABC TRANSPORTER PERMEASE PROTEIN"/>
    <property type="match status" value="1"/>
</dbReference>
<evidence type="ECO:0000256" key="3">
    <source>
        <dbReference type="ARBA" id="ARBA00022475"/>
    </source>
</evidence>
<dbReference type="SUPFAM" id="SSF161098">
    <property type="entry name" value="MetI-like"/>
    <property type="match status" value="1"/>
</dbReference>
<dbReference type="Gene3D" id="1.10.3720.10">
    <property type="entry name" value="MetI-like"/>
    <property type="match status" value="1"/>
</dbReference>
<dbReference type="AlphaFoldDB" id="A0AB39YPI3"/>
<keyword evidence="2 7" id="KW-0813">Transport</keyword>
<evidence type="ECO:0000256" key="5">
    <source>
        <dbReference type="ARBA" id="ARBA00022989"/>
    </source>
</evidence>
<protein>
    <submittedName>
        <fullName evidence="9">Carbohydrate ABC transporter permease</fullName>
    </submittedName>
</protein>
<evidence type="ECO:0000256" key="6">
    <source>
        <dbReference type="ARBA" id="ARBA00023136"/>
    </source>
</evidence>
<proteinExistence type="inferred from homology"/>
<feature type="transmembrane region" description="Helical" evidence="7">
    <location>
        <begin position="65"/>
        <end position="88"/>
    </location>
</feature>
<dbReference type="PANTHER" id="PTHR30193:SF41">
    <property type="entry name" value="DIACETYLCHITOBIOSE UPTAKE SYSTEM PERMEASE PROTEIN NGCF"/>
    <property type="match status" value="1"/>
</dbReference>
<organism evidence="9">
    <name type="scientific">Paenarthrobacter sp. AMU7</name>
    <dbReference type="NCBI Taxonomy" id="3162492"/>
    <lineage>
        <taxon>Bacteria</taxon>
        <taxon>Bacillati</taxon>
        <taxon>Actinomycetota</taxon>
        <taxon>Actinomycetes</taxon>
        <taxon>Micrococcales</taxon>
        <taxon>Micrococcaceae</taxon>
        <taxon>Paenarthrobacter</taxon>
    </lineage>
</organism>
<evidence type="ECO:0000256" key="1">
    <source>
        <dbReference type="ARBA" id="ARBA00004651"/>
    </source>
</evidence>
<dbReference type="PROSITE" id="PS50928">
    <property type="entry name" value="ABC_TM1"/>
    <property type="match status" value="1"/>
</dbReference>
<feature type="transmembrane region" description="Helical" evidence="7">
    <location>
        <begin position="117"/>
        <end position="139"/>
    </location>
</feature>
<dbReference type="InterPro" id="IPR035906">
    <property type="entry name" value="MetI-like_sf"/>
</dbReference>
<dbReference type="InterPro" id="IPR000515">
    <property type="entry name" value="MetI-like"/>
</dbReference>
<dbReference type="InterPro" id="IPR051393">
    <property type="entry name" value="ABC_transporter_permease"/>
</dbReference>
<keyword evidence="4 7" id="KW-0812">Transmembrane</keyword>
<feature type="transmembrane region" description="Helical" evidence="7">
    <location>
        <begin position="228"/>
        <end position="247"/>
    </location>
</feature>
<comment type="similarity">
    <text evidence="7">Belongs to the binding-protein-dependent transport system permease family.</text>
</comment>
<sequence length="253" mass="27976">MTNQSLTGAGGEFTGFGNYAEALGDKAVWQSLGNTAVFTLFTAAPLVVLSFVMAHLVYVGLPGQWLWRLSFFAPYLLPVSVVAALWQWMFQPGFGLVNATLDAWGIKQIGFLNTEGVAMFSVVLVTIWWTVGFNFLLYLSALQNIPDHLFEAAQLDGAGPWRRLFSITIPMVNRTTVMIVMLQILASLKVFEQIYLLTSGGPRGSTRSVLEYIYDIGFSGYRLGYASAISYLFFALIVVIAVVQLRLMNRKAS</sequence>
<keyword evidence="3" id="KW-1003">Cell membrane</keyword>
<dbReference type="GO" id="GO:0005886">
    <property type="term" value="C:plasma membrane"/>
    <property type="evidence" value="ECO:0007669"/>
    <property type="project" value="UniProtKB-SubCell"/>
</dbReference>
<evidence type="ECO:0000313" key="9">
    <source>
        <dbReference type="EMBL" id="XDV71788.1"/>
    </source>
</evidence>
<evidence type="ECO:0000256" key="2">
    <source>
        <dbReference type="ARBA" id="ARBA00022448"/>
    </source>
</evidence>